<keyword evidence="4 7" id="KW-1133">Transmembrane helix</keyword>
<evidence type="ECO:0000256" key="3">
    <source>
        <dbReference type="ARBA" id="ARBA00022692"/>
    </source>
</evidence>
<comment type="caution">
    <text evidence="8">The sequence shown here is derived from an EMBL/GenBank/DDBJ whole genome shotgun (WGS) entry which is preliminary data.</text>
</comment>
<sequence length="483" mass="50694">MTEARGAGVWRRIRVVISNPWFKAIATLTVLGFILYWLRGQMPFFAQGFEAVTRPHWGWVAVSLVFSYLSMSSYGSVQKLLLRSAGVKVGYWASVGLVFSSNAFSTCIPGGQVFGTTLTYRKTRQWGATRVVASWQLVISGVLSTVGIVLLALFGFFLVGSVSNPFLLVLSALGLAAIFVGIQWAARNPNSIEGALLSGLAWVNARRGKPADHGADGVRKVVNQAEAVDLSKRQLTSAFGFSLLNWVADIGCLWAAANAVGAEHSIGGLAIAYVTGKIVATAPITPGGLGTVEFALITALTAGGLGAHEAFATVFVYRVVSFFLVALAGWVVFFLFYRGVADIDPDAEPDNGVGNSQESTEAALSSSSSSSTSTTATGSAAPSSPAPTSGTPAASVASDQVIADDRGARAGLEAGRSSARPGAAGMWPLQGRPWRPSGPHDSGPIPARAPRESAGRRPGSGADVASRDEARQHEAWQHEKKER</sequence>
<keyword evidence="5 7" id="KW-0472">Membrane</keyword>
<gene>
    <name evidence="8" type="ORF">ACFFVD_16465</name>
</gene>
<evidence type="ECO:0000313" key="8">
    <source>
        <dbReference type="EMBL" id="MFB9261380.1"/>
    </source>
</evidence>
<comment type="subcellular location">
    <subcellularLocation>
        <location evidence="1">Cell membrane</location>
        <topology evidence="1">Multi-pass membrane protein</topology>
    </subcellularLocation>
</comment>
<evidence type="ECO:0000256" key="1">
    <source>
        <dbReference type="ARBA" id="ARBA00004651"/>
    </source>
</evidence>
<protein>
    <submittedName>
        <fullName evidence="8">Flippase-like domain-containing protein</fullName>
    </submittedName>
</protein>
<feature type="region of interest" description="Disordered" evidence="6">
    <location>
        <begin position="348"/>
        <end position="396"/>
    </location>
</feature>
<feature type="compositionally biased region" description="Low complexity" evidence="6">
    <location>
        <begin position="359"/>
        <end position="396"/>
    </location>
</feature>
<evidence type="ECO:0000256" key="7">
    <source>
        <dbReference type="SAM" id="Phobius"/>
    </source>
</evidence>
<keyword evidence="2" id="KW-1003">Cell membrane</keyword>
<accession>A0ABV5JWU1</accession>
<feature type="transmembrane region" description="Helical" evidence="7">
    <location>
        <begin position="315"/>
        <end position="337"/>
    </location>
</feature>
<proteinExistence type="predicted"/>
<evidence type="ECO:0000256" key="6">
    <source>
        <dbReference type="SAM" id="MobiDB-lite"/>
    </source>
</evidence>
<feature type="transmembrane region" description="Helical" evidence="7">
    <location>
        <begin position="21"/>
        <end position="38"/>
    </location>
</feature>
<name>A0ABV5JWU1_9ACTN</name>
<feature type="transmembrane region" description="Helical" evidence="7">
    <location>
        <begin position="166"/>
        <end position="186"/>
    </location>
</feature>
<feature type="compositionally biased region" description="Low complexity" evidence="6">
    <location>
        <begin position="414"/>
        <end position="425"/>
    </location>
</feature>
<dbReference type="RefSeq" id="WP_380024308.1">
    <property type="nucleotide sequence ID" value="NZ_JBHMDY010000031.1"/>
</dbReference>
<evidence type="ECO:0000313" key="9">
    <source>
        <dbReference type="Proteomes" id="UP001589700"/>
    </source>
</evidence>
<dbReference type="PANTHER" id="PTHR39087:SF2">
    <property type="entry name" value="UPF0104 MEMBRANE PROTEIN MJ1595"/>
    <property type="match status" value="1"/>
</dbReference>
<dbReference type="PANTHER" id="PTHR39087">
    <property type="entry name" value="UPF0104 MEMBRANE PROTEIN MJ1595"/>
    <property type="match status" value="1"/>
</dbReference>
<organism evidence="8 9">
    <name type="scientific">Dietzia aerolata</name>
    <dbReference type="NCBI Taxonomy" id="595984"/>
    <lineage>
        <taxon>Bacteria</taxon>
        <taxon>Bacillati</taxon>
        <taxon>Actinomycetota</taxon>
        <taxon>Actinomycetes</taxon>
        <taxon>Mycobacteriales</taxon>
        <taxon>Dietziaceae</taxon>
        <taxon>Dietzia</taxon>
    </lineage>
</organism>
<keyword evidence="9" id="KW-1185">Reference proteome</keyword>
<dbReference type="Proteomes" id="UP001589700">
    <property type="component" value="Unassembled WGS sequence"/>
</dbReference>
<evidence type="ECO:0000256" key="2">
    <source>
        <dbReference type="ARBA" id="ARBA00022475"/>
    </source>
</evidence>
<evidence type="ECO:0000256" key="5">
    <source>
        <dbReference type="ARBA" id="ARBA00023136"/>
    </source>
</evidence>
<feature type="compositionally biased region" description="Basic and acidic residues" evidence="6">
    <location>
        <begin position="465"/>
        <end position="483"/>
    </location>
</feature>
<feature type="transmembrane region" description="Helical" evidence="7">
    <location>
        <begin position="58"/>
        <end position="77"/>
    </location>
</feature>
<dbReference type="InterPro" id="IPR022791">
    <property type="entry name" value="L-PG_synthase/AglD"/>
</dbReference>
<dbReference type="NCBIfam" id="TIGR00374">
    <property type="entry name" value="flippase-like domain"/>
    <property type="match status" value="1"/>
</dbReference>
<dbReference type="EMBL" id="JBHMDY010000031">
    <property type="protein sequence ID" value="MFB9261380.1"/>
    <property type="molecule type" value="Genomic_DNA"/>
</dbReference>
<dbReference type="Pfam" id="PF03706">
    <property type="entry name" value="LPG_synthase_TM"/>
    <property type="match status" value="1"/>
</dbReference>
<feature type="transmembrane region" description="Helical" evidence="7">
    <location>
        <begin position="89"/>
        <end position="114"/>
    </location>
</feature>
<evidence type="ECO:0000256" key="4">
    <source>
        <dbReference type="ARBA" id="ARBA00022989"/>
    </source>
</evidence>
<feature type="transmembrane region" description="Helical" evidence="7">
    <location>
        <begin position="134"/>
        <end position="159"/>
    </location>
</feature>
<reference evidence="8 9" key="1">
    <citation type="submission" date="2024-09" db="EMBL/GenBank/DDBJ databases">
        <authorList>
            <person name="Sun Q."/>
            <person name="Mori K."/>
        </authorList>
    </citation>
    <scope>NUCLEOTIDE SEQUENCE [LARGE SCALE GENOMIC DNA]</scope>
    <source>
        <strain evidence="8 9">CCM 7659</strain>
    </source>
</reference>
<keyword evidence="3 7" id="KW-0812">Transmembrane</keyword>
<feature type="region of interest" description="Disordered" evidence="6">
    <location>
        <begin position="413"/>
        <end position="483"/>
    </location>
</feature>